<keyword evidence="5" id="KW-1185">Reference proteome</keyword>
<dbReference type="InterPro" id="IPR008136">
    <property type="entry name" value="CinA_C"/>
</dbReference>
<sequence>MEVIFVGKEWRFKKALKEELFRYISFDAIKYIDSFDIDFRPSSDTLIVTNQKTYPLVTRIIARLANQNIVVKNDILVPEKSKFSKNSFLVELGGKNVNVILLEKEVPEIFIITPSFERINVFKMDKDTALMFLEPILNAHKLDYTIYENEGGFVEIVTEPLSDTIKKEIISTIPYVVFGNLFEHIVKTLPPKKITFAESCTGGLIASHLTKISGSSNCFDGSVVTYANRIKHEWLGVENSTLEKYGAVSEQTVKEMLLGAIEISKADFAIAVSGIAGPTGGTPTKPVGTVYIGVADRKNLQVELLHLKGDRNYIQYQAMMNAIRLFINFAGLYETN</sequence>
<reference evidence="3 4" key="2">
    <citation type="submission" date="2018-11" db="EMBL/GenBank/DDBJ databases">
        <title>Genomic Encyclopedia of Type Strains, Phase IV (KMG-IV): sequencing the most valuable type-strain genomes for metagenomic binning, comparative biology and taxonomic classification.</title>
        <authorList>
            <person name="Goeker M."/>
        </authorList>
    </citation>
    <scope>NUCLEOTIDE SEQUENCE [LARGE SCALE GENOMIC DNA]</scope>
    <source>
        <strain evidence="3 4">DSM 27783</strain>
    </source>
</reference>
<dbReference type="EMBL" id="RJVK01000002">
    <property type="protein sequence ID" value="ROR39789.1"/>
    <property type="molecule type" value="Genomic_DNA"/>
</dbReference>
<dbReference type="NCBIfam" id="TIGR00199">
    <property type="entry name" value="PncC_domain"/>
    <property type="match status" value="1"/>
</dbReference>
<organism evidence="3 4">
    <name type="scientific">Caminibacter pacificus</name>
    <dbReference type="NCBI Taxonomy" id="1424653"/>
    <lineage>
        <taxon>Bacteria</taxon>
        <taxon>Pseudomonadati</taxon>
        <taxon>Campylobacterota</taxon>
        <taxon>Epsilonproteobacteria</taxon>
        <taxon>Nautiliales</taxon>
        <taxon>Nautiliaceae</taxon>
        <taxon>Caminibacter</taxon>
    </lineage>
</organism>
<reference evidence="5" key="1">
    <citation type="submission" date="2018-03" db="EMBL/GenBank/DDBJ databases">
        <title>A comparative analysis of the Nautiliaceae.</title>
        <authorList>
            <person name="Grosche A."/>
            <person name="Smedile F."/>
            <person name="Vetriani C."/>
        </authorList>
    </citation>
    <scope>NUCLEOTIDE SEQUENCE [LARGE SCALE GENOMIC DNA]</scope>
    <source>
        <strain evidence="5">TB6</strain>
    </source>
</reference>
<dbReference type="Proteomes" id="UP000272781">
    <property type="component" value="Unassembled WGS sequence"/>
</dbReference>
<feature type="domain" description="CinA C-terminal" evidence="1">
    <location>
        <begin position="192"/>
        <end position="327"/>
    </location>
</feature>
<evidence type="ECO:0000259" key="1">
    <source>
        <dbReference type="Pfam" id="PF02464"/>
    </source>
</evidence>
<dbReference type="SUPFAM" id="SSF142433">
    <property type="entry name" value="CinA-like"/>
    <property type="match status" value="1"/>
</dbReference>
<proteinExistence type="predicted"/>
<dbReference type="Gene3D" id="3.90.950.20">
    <property type="entry name" value="CinA-like"/>
    <property type="match status" value="1"/>
</dbReference>
<dbReference type="RefSeq" id="WP_123352183.1">
    <property type="nucleotide sequence ID" value="NZ_CP027432.2"/>
</dbReference>
<evidence type="ECO:0000313" key="3">
    <source>
        <dbReference type="EMBL" id="ROR39789.1"/>
    </source>
</evidence>
<evidence type="ECO:0000313" key="4">
    <source>
        <dbReference type="Proteomes" id="UP000272781"/>
    </source>
</evidence>
<dbReference type="Proteomes" id="UP000298805">
    <property type="component" value="Chromosome"/>
</dbReference>
<evidence type="ECO:0000313" key="5">
    <source>
        <dbReference type="Proteomes" id="UP000298805"/>
    </source>
</evidence>
<evidence type="ECO:0000313" key="2">
    <source>
        <dbReference type="EMBL" id="QCI28023.1"/>
    </source>
</evidence>
<reference evidence="2" key="3">
    <citation type="submission" date="2019-06" db="EMBL/GenBank/DDBJ databases">
        <title>A comparative analysis of the Nautiliaceae.</title>
        <authorList>
            <person name="Grosche A."/>
            <person name="Smedile F."/>
            <person name="Vetriani C."/>
        </authorList>
    </citation>
    <scope>NUCLEOTIDE SEQUENCE</scope>
    <source>
        <strain evidence="2">TB6</strain>
    </source>
</reference>
<gene>
    <name evidence="2" type="ORF">C6V80_03300</name>
    <name evidence="3" type="ORF">EDC58_0764</name>
</gene>
<dbReference type="InterPro" id="IPR036653">
    <property type="entry name" value="CinA-like_C"/>
</dbReference>
<protein>
    <submittedName>
        <fullName evidence="2">CinA family protein</fullName>
    </submittedName>
    <submittedName>
        <fullName evidence="3">Nicotinamide-nucleotide amidase</fullName>
    </submittedName>
</protein>
<accession>A0AAJ4RCG9</accession>
<name>A0AAJ4RCG9_9BACT</name>
<dbReference type="AlphaFoldDB" id="A0AAJ4RCG9"/>
<dbReference type="EMBL" id="CP027432">
    <property type="protein sequence ID" value="QCI28023.1"/>
    <property type="molecule type" value="Genomic_DNA"/>
</dbReference>
<dbReference type="Pfam" id="PF02464">
    <property type="entry name" value="CinA"/>
    <property type="match status" value="1"/>
</dbReference>